<dbReference type="Proteomes" id="UP000887116">
    <property type="component" value="Unassembled WGS sequence"/>
</dbReference>
<proteinExistence type="predicted"/>
<sequence>MWTHTMDADDRVKFFSVGKSHLLSPHEKWWLLTYLTNDFALLVETLPPSAIVCRSTSHVSINRPPPRANLPLGRLAPAVLLSSYYYGFFGFPSPTFPHDSPTVG</sequence>
<name>A0A8X6JKR0_TRICU</name>
<reference evidence="1" key="1">
    <citation type="submission" date="2020-07" db="EMBL/GenBank/DDBJ databases">
        <title>Multicomponent nature underlies the extraordinary mechanical properties of spider dragline silk.</title>
        <authorList>
            <person name="Kono N."/>
            <person name="Nakamura H."/>
            <person name="Mori M."/>
            <person name="Yoshida Y."/>
            <person name="Ohtoshi R."/>
            <person name="Malay A.D."/>
            <person name="Moran D.A.P."/>
            <person name="Tomita M."/>
            <person name="Numata K."/>
            <person name="Arakawa K."/>
        </authorList>
    </citation>
    <scope>NUCLEOTIDE SEQUENCE</scope>
</reference>
<dbReference type="AlphaFoldDB" id="A0A8X6JKR0"/>
<accession>A0A8X6JKR0</accession>
<gene>
    <name evidence="1" type="ORF">TNCT_388161</name>
</gene>
<organism evidence="1 2">
    <name type="scientific">Trichonephila clavata</name>
    <name type="common">Joro spider</name>
    <name type="synonym">Nephila clavata</name>
    <dbReference type="NCBI Taxonomy" id="2740835"/>
    <lineage>
        <taxon>Eukaryota</taxon>
        <taxon>Metazoa</taxon>
        <taxon>Ecdysozoa</taxon>
        <taxon>Arthropoda</taxon>
        <taxon>Chelicerata</taxon>
        <taxon>Arachnida</taxon>
        <taxon>Araneae</taxon>
        <taxon>Araneomorphae</taxon>
        <taxon>Entelegynae</taxon>
        <taxon>Araneoidea</taxon>
        <taxon>Nephilidae</taxon>
        <taxon>Trichonephila</taxon>
    </lineage>
</organism>
<comment type="caution">
    <text evidence="1">The sequence shown here is derived from an EMBL/GenBank/DDBJ whole genome shotgun (WGS) entry which is preliminary data.</text>
</comment>
<dbReference type="EMBL" id="BMAO01006677">
    <property type="protein sequence ID" value="GFR10446.1"/>
    <property type="molecule type" value="Genomic_DNA"/>
</dbReference>
<protein>
    <submittedName>
        <fullName evidence="1">Uncharacterized protein</fullName>
    </submittedName>
</protein>
<evidence type="ECO:0000313" key="1">
    <source>
        <dbReference type="EMBL" id="GFR10446.1"/>
    </source>
</evidence>
<evidence type="ECO:0000313" key="2">
    <source>
        <dbReference type="Proteomes" id="UP000887116"/>
    </source>
</evidence>
<keyword evidence="2" id="KW-1185">Reference proteome</keyword>